<accession>A0ABR2ETY3</accession>
<dbReference type="EMBL" id="JBBPBM010000011">
    <property type="protein sequence ID" value="KAK8564091.1"/>
    <property type="molecule type" value="Genomic_DNA"/>
</dbReference>
<keyword evidence="2" id="KW-1185">Reference proteome</keyword>
<dbReference type="Proteomes" id="UP001472677">
    <property type="component" value="Unassembled WGS sequence"/>
</dbReference>
<gene>
    <name evidence="1" type="ORF">V6N12_036222</name>
</gene>
<organism evidence="1 2">
    <name type="scientific">Hibiscus sabdariffa</name>
    <name type="common">roselle</name>
    <dbReference type="NCBI Taxonomy" id="183260"/>
    <lineage>
        <taxon>Eukaryota</taxon>
        <taxon>Viridiplantae</taxon>
        <taxon>Streptophyta</taxon>
        <taxon>Embryophyta</taxon>
        <taxon>Tracheophyta</taxon>
        <taxon>Spermatophyta</taxon>
        <taxon>Magnoliopsida</taxon>
        <taxon>eudicotyledons</taxon>
        <taxon>Gunneridae</taxon>
        <taxon>Pentapetalae</taxon>
        <taxon>rosids</taxon>
        <taxon>malvids</taxon>
        <taxon>Malvales</taxon>
        <taxon>Malvaceae</taxon>
        <taxon>Malvoideae</taxon>
        <taxon>Hibiscus</taxon>
    </lineage>
</organism>
<sequence length="91" mass="10423">MTKERTPLLAQNRLKISNSPSSRSECESPRFEYRHGGMEAKPVEHRQVLGQFPVYDEPSSVVSPQQLHSYQLQLAQPNLSRFECLALLLQL</sequence>
<name>A0ABR2ETY3_9ROSI</name>
<comment type="caution">
    <text evidence="1">The sequence shown here is derived from an EMBL/GenBank/DDBJ whole genome shotgun (WGS) entry which is preliminary data.</text>
</comment>
<reference evidence="1 2" key="1">
    <citation type="journal article" date="2024" name="G3 (Bethesda)">
        <title>Genome assembly of Hibiscus sabdariffa L. provides insights into metabolisms of medicinal natural products.</title>
        <authorList>
            <person name="Kim T."/>
        </authorList>
    </citation>
    <scope>NUCLEOTIDE SEQUENCE [LARGE SCALE GENOMIC DNA]</scope>
    <source>
        <strain evidence="1">TK-2024</strain>
        <tissue evidence="1">Old leaves</tissue>
    </source>
</reference>
<evidence type="ECO:0000313" key="1">
    <source>
        <dbReference type="EMBL" id="KAK8564091.1"/>
    </source>
</evidence>
<protein>
    <submittedName>
        <fullName evidence="1">Uncharacterized protein</fullName>
    </submittedName>
</protein>
<proteinExistence type="predicted"/>
<evidence type="ECO:0000313" key="2">
    <source>
        <dbReference type="Proteomes" id="UP001472677"/>
    </source>
</evidence>